<evidence type="ECO:0000256" key="2">
    <source>
        <dbReference type="PROSITE-ProRule" id="PRU00169"/>
    </source>
</evidence>
<dbReference type="Pfam" id="PF00072">
    <property type="entry name" value="Response_reg"/>
    <property type="match status" value="1"/>
</dbReference>
<dbReference type="PANTHER" id="PTHR48111:SF50">
    <property type="entry name" value="KDP OPERON TRANSCRIPTIONAL REGULATORY PROTEIN KDPE"/>
    <property type="match status" value="1"/>
</dbReference>
<dbReference type="InterPro" id="IPR011006">
    <property type="entry name" value="CheY-like_superfamily"/>
</dbReference>
<evidence type="ECO:0000259" key="4">
    <source>
        <dbReference type="PROSITE" id="PS50110"/>
    </source>
</evidence>
<dbReference type="InterPro" id="IPR039420">
    <property type="entry name" value="WalR-like"/>
</dbReference>
<dbReference type="SUPFAM" id="SSF46894">
    <property type="entry name" value="C-terminal effector domain of the bipartite response regulators"/>
    <property type="match status" value="1"/>
</dbReference>
<dbReference type="InterPro" id="IPR036388">
    <property type="entry name" value="WH-like_DNA-bd_sf"/>
</dbReference>
<dbReference type="Proteomes" id="UP001262754">
    <property type="component" value="Unassembled WGS sequence"/>
</dbReference>
<sequence length="235" mass="25688">MSAAKTTGMRQRILIIDDEPQIHRFLGPALDAAGYEPLRADSGQEGLRGIALWSPDAVVLDLGLPDMDGKAVLEKARAFYEGPIVILSARDREAEKIQALDLGANDYVEKPFGVGELLARLRVALRQRGQAQGPLAPIRAGAVEIDLEKHLVIRDGAVVKVSPREYEVLARLAQARGKVLTHKDLLTAVWGPAHAQDTQYLRVFVGQLRQKLEADPSTPTMILTEPGIGYRFIGD</sequence>
<evidence type="ECO:0000259" key="5">
    <source>
        <dbReference type="PROSITE" id="PS51755"/>
    </source>
</evidence>
<reference evidence="6 7" key="1">
    <citation type="submission" date="2023-07" db="EMBL/GenBank/DDBJ databases">
        <title>Sorghum-associated microbial communities from plants grown in Nebraska, USA.</title>
        <authorList>
            <person name="Schachtman D."/>
        </authorList>
    </citation>
    <scope>NUCLEOTIDE SEQUENCE [LARGE SCALE GENOMIC DNA]</scope>
    <source>
        <strain evidence="6 7">DS2154</strain>
    </source>
</reference>
<dbReference type="Gene3D" id="3.40.50.2300">
    <property type="match status" value="1"/>
</dbReference>
<gene>
    <name evidence="6" type="ORF">J2800_003499</name>
</gene>
<dbReference type="SUPFAM" id="SSF52172">
    <property type="entry name" value="CheY-like"/>
    <property type="match status" value="1"/>
</dbReference>
<dbReference type="SMART" id="SM00862">
    <property type="entry name" value="Trans_reg_C"/>
    <property type="match status" value="1"/>
</dbReference>
<comment type="caution">
    <text evidence="6">The sequence shown here is derived from an EMBL/GenBank/DDBJ whole genome shotgun (WGS) entry which is preliminary data.</text>
</comment>
<evidence type="ECO:0000256" key="3">
    <source>
        <dbReference type="PROSITE-ProRule" id="PRU01091"/>
    </source>
</evidence>
<keyword evidence="2" id="KW-0597">Phosphoprotein</keyword>
<dbReference type="Gene3D" id="1.10.10.10">
    <property type="entry name" value="Winged helix-like DNA-binding domain superfamily/Winged helix DNA-binding domain"/>
    <property type="match status" value="1"/>
</dbReference>
<keyword evidence="7" id="KW-1185">Reference proteome</keyword>
<feature type="domain" description="Response regulatory" evidence="4">
    <location>
        <begin position="12"/>
        <end position="125"/>
    </location>
</feature>
<dbReference type="EMBL" id="JAVDRL010000010">
    <property type="protein sequence ID" value="MDR6532739.1"/>
    <property type="molecule type" value="Genomic_DNA"/>
</dbReference>
<evidence type="ECO:0000256" key="1">
    <source>
        <dbReference type="ARBA" id="ARBA00023125"/>
    </source>
</evidence>
<dbReference type="CDD" id="cd00383">
    <property type="entry name" value="trans_reg_C"/>
    <property type="match status" value="1"/>
</dbReference>
<dbReference type="Gene3D" id="6.10.250.690">
    <property type="match status" value="1"/>
</dbReference>
<name>A0ABU1N2R2_9CAUL</name>
<keyword evidence="1 3" id="KW-0238">DNA-binding</keyword>
<evidence type="ECO:0000313" key="6">
    <source>
        <dbReference type="EMBL" id="MDR6532739.1"/>
    </source>
</evidence>
<feature type="modified residue" description="4-aspartylphosphate" evidence="2">
    <location>
        <position position="61"/>
    </location>
</feature>
<dbReference type="SMART" id="SM00448">
    <property type="entry name" value="REC"/>
    <property type="match status" value="1"/>
</dbReference>
<dbReference type="PANTHER" id="PTHR48111">
    <property type="entry name" value="REGULATOR OF RPOS"/>
    <property type="match status" value="1"/>
</dbReference>
<dbReference type="PROSITE" id="PS51755">
    <property type="entry name" value="OMPR_PHOB"/>
    <property type="match status" value="1"/>
</dbReference>
<dbReference type="InterPro" id="IPR001789">
    <property type="entry name" value="Sig_transdc_resp-reg_receiver"/>
</dbReference>
<protein>
    <submittedName>
        <fullName evidence="6">Two-component system KDP operon response regulator KdpE</fullName>
    </submittedName>
</protein>
<feature type="DNA-binding region" description="OmpR/PhoB-type" evidence="3">
    <location>
        <begin position="135"/>
        <end position="234"/>
    </location>
</feature>
<dbReference type="RefSeq" id="WP_056750712.1">
    <property type="nucleotide sequence ID" value="NZ_BMLD01000002.1"/>
</dbReference>
<evidence type="ECO:0000313" key="7">
    <source>
        <dbReference type="Proteomes" id="UP001262754"/>
    </source>
</evidence>
<dbReference type="Pfam" id="PF00486">
    <property type="entry name" value="Trans_reg_C"/>
    <property type="match status" value="1"/>
</dbReference>
<feature type="domain" description="OmpR/PhoB-type" evidence="5">
    <location>
        <begin position="135"/>
        <end position="234"/>
    </location>
</feature>
<dbReference type="InterPro" id="IPR016032">
    <property type="entry name" value="Sig_transdc_resp-reg_C-effctor"/>
</dbReference>
<organism evidence="6 7">
    <name type="scientific">Caulobacter rhizosphaerae</name>
    <dbReference type="NCBI Taxonomy" id="2010972"/>
    <lineage>
        <taxon>Bacteria</taxon>
        <taxon>Pseudomonadati</taxon>
        <taxon>Pseudomonadota</taxon>
        <taxon>Alphaproteobacteria</taxon>
        <taxon>Caulobacterales</taxon>
        <taxon>Caulobacteraceae</taxon>
        <taxon>Caulobacter</taxon>
    </lineage>
</organism>
<dbReference type="PROSITE" id="PS50110">
    <property type="entry name" value="RESPONSE_REGULATORY"/>
    <property type="match status" value="1"/>
</dbReference>
<proteinExistence type="predicted"/>
<dbReference type="InterPro" id="IPR001867">
    <property type="entry name" value="OmpR/PhoB-type_DNA-bd"/>
</dbReference>
<accession>A0ABU1N2R2</accession>